<evidence type="ECO:0000313" key="8">
    <source>
        <dbReference type="EMBL" id="SEL82873.1"/>
    </source>
</evidence>
<dbReference type="EMBL" id="FOBC01000017">
    <property type="protein sequence ID" value="SEL82873.1"/>
    <property type="molecule type" value="Genomic_DNA"/>
</dbReference>
<dbReference type="SUPFAM" id="SSF74650">
    <property type="entry name" value="Galactose mutarotase-like"/>
    <property type="match status" value="1"/>
</dbReference>
<dbReference type="InterPro" id="IPR013783">
    <property type="entry name" value="Ig-like_fold"/>
</dbReference>
<evidence type="ECO:0000256" key="6">
    <source>
        <dbReference type="SAM" id="MobiDB-lite"/>
    </source>
</evidence>
<reference evidence="9" key="1">
    <citation type="submission" date="2016-10" db="EMBL/GenBank/DDBJ databases">
        <authorList>
            <person name="Varghese N."/>
            <person name="Submissions S."/>
        </authorList>
    </citation>
    <scope>NUCLEOTIDE SEQUENCE [LARGE SCALE GENOMIC DNA]</scope>
    <source>
        <strain evidence="9">CGMCC 1.9150</strain>
    </source>
</reference>
<dbReference type="SUPFAM" id="SSF81296">
    <property type="entry name" value="E set domains"/>
    <property type="match status" value="1"/>
</dbReference>
<name>A0A1H7TDR7_9GAMM</name>
<evidence type="ECO:0000256" key="4">
    <source>
        <dbReference type="ARBA" id="ARBA00022729"/>
    </source>
</evidence>
<dbReference type="GO" id="GO:0030246">
    <property type="term" value="F:carbohydrate binding"/>
    <property type="evidence" value="ECO:0007669"/>
    <property type="project" value="InterPro"/>
</dbReference>
<evidence type="ECO:0000259" key="7">
    <source>
        <dbReference type="Pfam" id="PF04349"/>
    </source>
</evidence>
<evidence type="ECO:0000256" key="1">
    <source>
        <dbReference type="ARBA" id="ARBA00004418"/>
    </source>
</evidence>
<dbReference type="InterPro" id="IPR011013">
    <property type="entry name" value="Gal_mutarotase_sf_dom"/>
</dbReference>
<dbReference type="AlphaFoldDB" id="A0A1H7TDR7"/>
<evidence type="ECO:0000256" key="2">
    <source>
        <dbReference type="ARBA" id="ARBA00005001"/>
    </source>
</evidence>
<protein>
    <submittedName>
        <fullName evidence="8">Glucans biosynthesis protein</fullName>
    </submittedName>
</protein>
<evidence type="ECO:0000256" key="5">
    <source>
        <dbReference type="ARBA" id="ARBA00022764"/>
    </source>
</evidence>
<dbReference type="PANTHER" id="PTHR30504:SF2">
    <property type="entry name" value="GLUCANS BIOSYNTHESIS PROTEIN G"/>
    <property type="match status" value="1"/>
</dbReference>
<keyword evidence="5" id="KW-0574">Periplasm</keyword>
<dbReference type="GO" id="GO:0030288">
    <property type="term" value="C:outer membrane-bounded periplasmic space"/>
    <property type="evidence" value="ECO:0007669"/>
    <property type="project" value="TreeGrafter"/>
</dbReference>
<dbReference type="InterPro" id="IPR014756">
    <property type="entry name" value="Ig_E-set"/>
</dbReference>
<gene>
    <name evidence="8" type="ORF">SAMN04488129_11715</name>
</gene>
<dbReference type="GO" id="GO:0051274">
    <property type="term" value="P:beta-glucan biosynthetic process"/>
    <property type="evidence" value="ECO:0007669"/>
    <property type="project" value="TreeGrafter"/>
</dbReference>
<feature type="region of interest" description="Disordered" evidence="6">
    <location>
        <begin position="438"/>
        <end position="460"/>
    </location>
</feature>
<dbReference type="InterPro" id="IPR007444">
    <property type="entry name" value="Glucan_biosyn_MdoG_C"/>
</dbReference>
<accession>A0A1H7TDR7</accession>
<dbReference type="InterPro" id="IPR014438">
    <property type="entry name" value="Glucan_biosyn_MdoG/MdoD"/>
</dbReference>
<dbReference type="PIRSF" id="PIRSF006281">
    <property type="entry name" value="MdoG"/>
    <property type="match status" value="1"/>
</dbReference>
<dbReference type="InterPro" id="IPR014718">
    <property type="entry name" value="GH-type_carb-bd"/>
</dbReference>
<sequence>MRPDNWQSTLLSSRREKLVKENHPVSLPLSPLLSPLCWLATSLLIVGFTPATWAEPAPNLPGIFEEVTERARQLAASPYEERAGDLPPALRDIDYDAYRSIRFRPEAALWRDETLFSVQLFHTGFLFERPVQLHLIKNGEQQHLPFQSSFFRYDGPATPLQEADLGGAGYAGFRLHFPLNREDYHDEFLVFQGASYLRMVGRDQGYGLSARGLAIDTASSSGEEFPAFTAFWLLQPEPEATRIDIVALLDSPSLAGAYHFRVHTGKQIDVEVEARLFARRDVAKVGIAPLTSMFMHGDVSPYPADDFRPQVHDSQGLLMQTHAGEWIWRPLNNPRELRITRLQDTNPTGFGLAQRDRDFDRYLDMESRYERRPSNWIAPLGDWGPGSVELVEIPSESETNDNIVVYWVPEQPLTAGESRTYRYRLSTFDAQRPEQRLGSTVRTRQGWGAVPGQSDPPPRSRRQFVIDFRGGELSSLDGTHPVEAELVVSSGETRQLQVQRLPDGETWRASFRVQPQGANPVDMRLRLTLRDTPMSETWNYVWNPDELR</sequence>
<dbReference type="Pfam" id="PF04349">
    <property type="entry name" value="MdoG"/>
    <property type="match status" value="1"/>
</dbReference>
<feature type="domain" description="Glucan biosynthesis periplasmic MdoG C-terminal" evidence="7">
    <location>
        <begin position="64"/>
        <end position="542"/>
    </location>
</feature>
<comment type="subcellular location">
    <subcellularLocation>
        <location evidence="1">Periplasm</location>
    </subcellularLocation>
</comment>
<comment type="pathway">
    <text evidence="2">Glycan metabolism; osmoregulated periplasmic glucan (OPG) biosynthesis.</text>
</comment>
<dbReference type="OrthoDB" id="335750at2"/>
<evidence type="ECO:0000256" key="3">
    <source>
        <dbReference type="ARBA" id="ARBA00009284"/>
    </source>
</evidence>
<dbReference type="PANTHER" id="PTHR30504">
    <property type="entry name" value="GLUCANS BIOSYNTHESIS PROTEIN"/>
    <property type="match status" value="1"/>
</dbReference>
<dbReference type="STRING" id="650850.SAMN04488129_11715"/>
<keyword evidence="9" id="KW-1185">Reference proteome</keyword>
<dbReference type="Gene3D" id="2.70.98.10">
    <property type="match status" value="1"/>
</dbReference>
<evidence type="ECO:0000313" key="9">
    <source>
        <dbReference type="Proteomes" id="UP000198807"/>
    </source>
</evidence>
<organism evidence="8 9">
    <name type="scientific">Halomonas daqiaonensis</name>
    <dbReference type="NCBI Taxonomy" id="650850"/>
    <lineage>
        <taxon>Bacteria</taxon>
        <taxon>Pseudomonadati</taxon>
        <taxon>Pseudomonadota</taxon>
        <taxon>Gammaproteobacteria</taxon>
        <taxon>Oceanospirillales</taxon>
        <taxon>Halomonadaceae</taxon>
        <taxon>Halomonas</taxon>
    </lineage>
</organism>
<dbReference type="GO" id="GO:0003824">
    <property type="term" value="F:catalytic activity"/>
    <property type="evidence" value="ECO:0007669"/>
    <property type="project" value="InterPro"/>
</dbReference>
<dbReference type="Gene3D" id="2.60.40.10">
    <property type="entry name" value="Immunoglobulins"/>
    <property type="match status" value="1"/>
</dbReference>
<keyword evidence="4" id="KW-0732">Signal</keyword>
<dbReference type="UniPathway" id="UPA00637"/>
<proteinExistence type="inferred from homology"/>
<dbReference type="FunFam" id="2.70.98.10:FF:000001">
    <property type="entry name" value="Glucans biosynthesis protein G"/>
    <property type="match status" value="1"/>
</dbReference>
<dbReference type="Proteomes" id="UP000198807">
    <property type="component" value="Unassembled WGS sequence"/>
</dbReference>
<comment type="similarity">
    <text evidence="3">Belongs to the OpgD/OpgG family.</text>
</comment>